<proteinExistence type="predicted"/>
<gene>
    <name evidence="1" type="ORF">BCR44DRAFT_1441864</name>
</gene>
<organism evidence="1 2">
    <name type="scientific">Catenaria anguillulae PL171</name>
    <dbReference type="NCBI Taxonomy" id="765915"/>
    <lineage>
        <taxon>Eukaryota</taxon>
        <taxon>Fungi</taxon>
        <taxon>Fungi incertae sedis</taxon>
        <taxon>Blastocladiomycota</taxon>
        <taxon>Blastocladiomycetes</taxon>
        <taxon>Blastocladiales</taxon>
        <taxon>Catenariaceae</taxon>
        <taxon>Catenaria</taxon>
    </lineage>
</organism>
<sequence>MARKGVRDRWQATFVGGVPSNQPAGRLVAHDKHAQGRATWARRWAERRACGGQVLWATFLNQVGRTSGFCFEPSVTVKRVCSGWLRRLPVVVDTLYLYTWPTDINENRGLSFKCRRPH</sequence>
<keyword evidence="2" id="KW-1185">Reference proteome</keyword>
<dbReference type="Proteomes" id="UP000193411">
    <property type="component" value="Unassembled WGS sequence"/>
</dbReference>
<accession>A0A1Y2HCH0</accession>
<evidence type="ECO:0000313" key="1">
    <source>
        <dbReference type="EMBL" id="ORZ31621.1"/>
    </source>
</evidence>
<protein>
    <submittedName>
        <fullName evidence="1">Uncharacterized protein</fullName>
    </submittedName>
</protein>
<comment type="caution">
    <text evidence="1">The sequence shown here is derived from an EMBL/GenBank/DDBJ whole genome shotgun (WGS) entry which is preliminary data.</text>
</comment>
<dbReference type="AlphaFoldDB" id="A0A1Y2HCH0"/>
<evidence type="ECO:0000313" key="2">
    <source>
        <dbReference type="Proteomes" id="UP000193411"/>
    </source>
</evidence>
<name>A0A1Y2HCH0_9FUNG</name>
<reference evidence="1 2" key="1">
    <citation type="submission" date="2016-07" db="EMBL/GenBank/DDBJ databases">
        <title>Pervasive Adenine N6-methylation of Active Genes in Fungi.</title>
        <authorList>
            <consortium name="DOE Joint Genome Institute"/>
            <person name="Mondo S.J."/>
            <person name="Dannebaum R.O."/>
            <person name="Kuo R.C."/>
            <person name="Labutti K."/>
            <person name="Haridas S."/>
            <person name="Kuo A."/>
            <person name="Salamov A."/>
            <person name="Ahrendt S.R."/>
            <person name="Lipzen A."/>
            <person name="Sullivan W."/>
            <person name="Andreopoulos W.B."/>
            <person name="Clum A."/>
            <person name="Lindquist E."/>
            <person name="Daum C."/>
            <person name="Ramamoorthy G.K."/>
            <person name="Gryganskyi A."/>
            <person name="Culley D."/>
            <person name="Magnuson J.K."/>
            <person name="James T.Y."/>
            <person name="O'Malley M.A."/>
            <person name="Stajich J.E."/>
            <person name="Spatafora J.W."/>
            <person name="Visel A."/>
            <person name="Grigoriev I.V."/>
        </authorList>
    </citation>
    <scope>NUCLEOTIDE SEQUENCE [LARGE SCALE GENOMIC DNA]</scope>
    <source>
        <strain evidence="1 2">PL171</strain>
    </source>
</reference>
<dbReference type="EMBL" id="MCFL01000057">
    <property type="protein sequence ID" value="ORZ31621.1"/>
    <property type="molecule type" value="Genomic_DNA"/>
</dbReference>